<reference evidence="1 2" key="1">
    <citation type="submission" date="2020-04" db="EMBL/GenBank/DDBJ databases">
        <authorList>
            <person name="Alioto T."/>
            <person name="Alioto T."/>
            <person name="Gomez Garrido J."/>
        </authorList>
    </citation>
    <scope>NUCLEOTIDE SEQUENCE [LARGE SCALE GENOMIC DNA]</scope>
</reference>
<dbReference type="Proteomes" id="UP000494165">
    <property type="component" value="Unassembled WGS sequence"/>
</dbReference>
<keyword evidence="2" id="KW-1185">Reference proteome</keyword>
<name>A0A8S1E151_9INSE</name>
<dbReference type="AlphaFoldDB" id="A0A8S1E151"/>
<sequence length="170" mass="19379">MLPCEINQTIIDAFTAGQDSLGRSVTYQNQTYFVSIINNTKGHNPVTAYRQCCARGMRLFEPRTLAELNWAYSLNPPATKSSPAYNMIVGETEFMNQTHEVWCRSRVVVPDSVYNSAVRYSCLKSFLYVNAGKVGVWYQNGVPDIFAYFTKLLEDTASRTYFDFFVCEKP</sequence>
<protein>
    <submittedName>
        <fullName evidence="1">Uncharacterized protein</fullName>
    </submittedName>
</protein>
<gene>
    <name evidence="1" type="ORF">CLODIP_2_CD13551</name>
</gene>
<comment type="caution">
    <text evidence="1">The sequence shown here is derived from an EMBL/GenBank/DDBJ whole genome shotgun (WGS) entry which is preliminary data.</text>
</comment>
<evidence type="ECO:0000313" key="1">
    <source>
        <dbReference type="EMBL" id="CAB3387188.1"/>
    </source>
</evidence>
<dbReference type="EMBL" id="CADEPI010000547">
    <property type="protein sequence ID" value="CAB3387188.1"/>
    <property type="molecule type" value="Genomic_DNA"/>
</dbReference>
<accession>A0A8S1E151</accession>
<organism evidence="1 2">
    <name type="scientific">Cloeon dipterum</name>
    <dbReference type="NCBI Taxonomy" id="197152"/>
    <lineage>
        <taxon>Eukaryota</taxon>
        <taxon>Metazoa</taxon>
        <taxon>Ecdysozoa</taxon>
        <taxon>Arthropoda</taxon>
        <taxon>Hexapoda</taxon>
        <taxon>Insecta</taxon>
        <taxon>Pterygota</taxon>
        <taxon>Palaeoptera</taxon>
        <taxon>Ephemeroptera</taxon>
        <taxon>Pisciforma</taxon>
        <taxon>Baetidae</taxon>
        <taxon>Cloeon</taxon>
    </lineage>
</organism>
<proteinExistence type="predicted"/>
<evidence type="ECO:0000313" key="2">
    <source>
        <dbReference type="Proteomes" id="UP000494165"/>
    </source>
</evidence>